<dbReference type="InterPro" id="IPR046342">
    <property type="entry name" value="CBS_dom_sf"/>
</dbReference>
<gene>
    <name evidence="3" type="ORF">GCM10009114_22030</name>
</gene>
<evidence type="ECO:0000313" key="4">
    <source>
        <dbReference type="Proteomes" id="UP001500359"/>
    </source>
</evidence>
<dbReference type="CDD" id="cd06426">
    <property type="entry name" value="NTP_transferase_like_2"/>
    <property type="match status" value="1"/>
</dbReference>
<dbReference type="RefSeq" id="WP_343859887.1">
    <property type="nucleotide sequence ID" value="NZ_BAAAFD010000005.1"/>
</dbReference>
<dbReference type="InterPro" id="IPR050486">
    <property type="entry name" value="Mannose-1P_guanyltransferase"/>
</dbReference>
<feature type="domain" description="CBS" evidence="2">
    <location>
        <begin position="68"/>
        <end position="123"/>
    </location>
</feature>
<accession>A0ABN1LKD8</accession>
<dbReference type="InterPro" id="IPR005835">
    <property type="entry name" value="NTP_transferase_dom"/>
</dbReference>
<dbReference type="EMBL" id="BAAAFD010000005">
    <property type="protein sequence ID" value="GAA0857195.1"/>
    <property type="molecule type" value="Genomic_DNA"/>
</dbReference>
<dbReference type="PANTHER" id="PTHR22572">
    <property type="entry name" value="SUGAR-1-PHOSPHATE GUANYL TRANSFERASE"/>
    <property type="match status" value="1"/>
</dbReference>
<proteinExistence type="predicted"/>
<dbReference type="CDD" id="cd04607">
    <property type="entry name" value="CBS_pair_NTP_transferase_assoc"/>
    <property type="match status" value="1"/>
</dbReference>
<evidence type="ECO:0000256" key="1">
    <source>
        <dbReference type="PROSITE-ProRule" id="PRU00703"/>
    </source>
</evidence>
<keyword evidence="1" id="KW-0129">CBS domain</keyword>
<comment type="caution">
    <text evidence="3">The sequence shown here is derived from an EMBL/GenBank/DDBJ whole genome shotgun (WGS) entry which is preliminary data.</text>
</comment>
<evidence type="ECO:0000259" key="2">
    <source>
        <dbReference type="PROSITE" id="PS51371"/>
    </source>
</evidence>
<dbReference type="InterPro" id="IPR029044">
    <property type="entry name" value="Nucleotide-diphossugar_trans"/>
</dbReference>
<dbReference type="PROSITE" id="PS51371">
    <property type="entry name" value="CBS"/>
    <property type="match status" value="2"/>
</dbReference>
<dbReference type="Gene3D" id="3.10.580.10">
    <property type="entry name" value="CBS-domain"/>
    <property type="match status" value="1"/>
</dbReference>
<dbReference type="Pfam" id="PF00483">
    <property type="entry name" value="NTP_transferase"/>
    <property type="match status" value="1"/>
</dbReference>
<protein>
    <submittedName>
        <fullName evidence="3">Nucleotidyltransferase family protein</fullName>
    </submittedName>
</protein>
<name>A0ABN1LKD8_9ALTE</name>
<dbReference type="Gene3D" id="3.90.550.10">
    <property type="entry name" value="Spore Coat Polysaccharide Biosynthesis Protein SpsA, Chain A"/>
    <property type="match status" value="1"/>
</dbReference>
<dbReference type="SUPFAM" id="SSF53448">
    <property type="entry name" value="Nucleotide-diphospho-sugar transferases"/>
    <property type="match status" value="1"/>
</dbReference>
<dbReference type="Proteomes" id="UP001500359">
    <property type="component" value="Unassembled WGS sequence"/>
</dbReference>
<evidence type="ECO:0000313" key="3">
    <source>
        <dbReference type="EMBL" id="GAA0857195.1"/>
    </source>
</evidence>
<feature type="domain" description="CBS" evidence="2">
    <location>
        <begin position="1"/>
        <end position="62"/>
    </location>
</feature>
<keyword evidence="4" id="KW-1185">Reference proteome</keyword>
<organism evidence="3 4">
    <name type="scientific">Aliiglaciecola litoralis</name>
    <dbReference type="NCBI Taxonomy" id="582857"/>
    <lineage>
        <taxon>Bacteria</taxon>
        <taxon>Pseudomonadati</taxon>
        <taxon>Pseudomonadota</taxon>
        <taxon>Gammaproteobacteria</taxon>
        <taxon>Alteromonadales</taxon>
        <taxon>Alteromonadaceae</taxon>
        <taxon>Aliiglaciecola</taxon>
    </lineage>
</organism>
<dbReference type="InterPro" id="IPR000644">
    <property type="entry name" value="CBS_dom"/>
</dbReference>
<dbReference type="Pfam" id="PF00571">
    <property type="entry name" value="CBS"/>
    <property type="match status" value="2"/>
</dbReference>
<sequence length="351" mass="39431">MNKTNWQKITVSPQATILQAMQVIDLNSSRIVLVVATDNSLLGTLTDGDIRRAILNHNSLDSAVQEIMNPNPITVQIGTPLSMIRSIMEKKDLLVMPVLKDGKVIDLIQFKEFFSKPKIDNPVLLMAGGFGKRLGNMTKSCPKPMLKVGNKPIMETILISLIEAGFQHFYISVHYLPELIKEYFGDGSRWGVDIEYIYESEPLGTAGGLGLLPNLNNDLPLLVMNCDLLTKLDFASLINYHTVSHSDITMCVREYEYKIPYGVIETKGDKLIGVVEKPTKSHFVNAGIYVVGQRALQSVGRNEYLDMPELINRCVSNQASVQVFPVHEYWLDIGQYDDFQQAQDDYIRNFA</sequence>
<dbReference type="SUPFAM" id="SSF54631">
    <property type="entry name" value="CBS-domain pair"/>
    <property type="match status" value="1"/>
</dbReference>
<reference evidence="3 4" key="1">
    <citation type="journal article" date="2019" name="Int. J. Syst. Evol. Microbiol.">
        <title>The Global Catalogue of Microorganisms (GCM) 10K type strain sequencing project: providing services to taxonomists for standard genome sequencing and annotation.</title>
        <authorList>
            <consortium name="The Broad Institute Genomics Platform"/>
            <consortium name="The Broad Institute Genome Sequencing Center for Infectious Disease"/>
            <person name="Wu L."/>
            <person name="Ma J."/>
        </authorList>
    </citation>
    <scope>NUCLEOTIDE SEQUENCE [LARGE SCALE GENOMIC DNA]</scope>
    <source>
        <strain evidence="3 4">JCM 15896</strain>
    </source>
</reference>